<evidence type="ECO:0000313" key="1">
    <source>
        <dbReference type="EMBL" id="CEK99697.1"/>
    </source>
</evidence>
<reference evidence="1" key="1">
    <citation type="submission" date="2014-12" db="EMBL/GenBank/DDBJ databases">
        <title>Insight into the proteome of Arion vulgaris.</title>
        <authorList>
            <person name="Aradska J."/>
            <person name="Bulat T."/>
            <person name="Smidak R."/>
            <person name="Sarate P."/>
            <person name="Gangsoo J."/>
            <person name="Sialana F."/>
            <person name="Bilban M."/>
            <person name="Lubec G."/>
        </authorList>
    </citation>
    <scope>NUCLEOTIDE SEQUENCE</scope>
    <source>
        <tissue evidence="1">Skin</tissue>
    </source>
</reference>
<gene>
    <name evidence="1" type="primary">ORF221916</name>
</gene>
<name>A0A0B7C3C4_9EUPU</name>
<organism evidence="1">
    <name type="scientific">Arion vulgaris</name>
    <dbReference type="NCBI Taxonomy" id="1028688"/>
    <lineage>
        <taxon>Eukaryota</taxon>
        <taxon>Metazoa</taxon>
        <taxon>Spiralia</taxon>
        <taxon>Lophotrochozoa</taxon>
        <taxon>Mollusca</taxon>
        <taxon>Gastropoda</taxon>
        <taxon>Heterobranchia</taxon>
        <taxon>Euthyneura</taxon>
        <taxon>Panpulmonata</taxon>
        <taxon>Eupulmonata</taxon>
        <taxon>Stylommatophora</taxon>
        <taxon>Helicina</taxon>
        <taxon>Arionoidea</taxon>
        <taxon>Arionidae</taxon>
        <taxon>Arion</taxon>
    </lineage>
</organism>
<sequence>RLPLAPINDAGVNHQLLNVKTLQRRYNFQEETKQELFIESDVPGKINHSKIARKISILRRDKSHKEINKENEEVHPACHL</sequence>
<dbReference type="EMBL" id="HACG01052826">
    <property type="protein sequence ID" value="CEK99697.1"/>
    <property type="molecule type" value="Transcribed_RNA"/>
</dbReference>
<feature type="non-terminal residue" evidence="1">
    <location>
        <position position="1"/>
    </location>
</feature>
<proteinExistence type="predicted"/>
<protein>
    <submittedName>
        <fullName evidence="1">Uncharacterized protein</fullName>
    </submittedName>
</protein>
<dbReference type="AlphaFoldDB" id="A0A0B7C3C4"/>
<feature type="non-terminal residue" evidence="1">
    <location>
        <position position="80"/>
    </location>
</feature>
<accession>A0A0B7C3C4</accession>